<protein>
    <recommendedName>
        <fullName evidence="2">BIG2 domain-containing protein</fullName>
    </recommendedName>
</protein>
<feature type="compositionally biased region" description="Pro residues" evidence="1">
    <location>
        <begin position="339"/>
        <end position="363"/>
    </location>
</feature>
<gene>
    <name evidence="3" type="ORF">GMD59_14325</name>
</gene>
<dbReference type="Proteomes" id="UP000472755">
    <property type="component" value="Unassembled WGS sequence"/>
</dbReference>
<dbReference type="InterPro" id="IPR003343">
    <property type="entry name" value="Big_2"/>
</dbReference>
<feature type="domain" description="BIG2" evidence="2">
    <location>
        <begin position="212"/>
        <end position="290"/>
    </location>
</feature>
<organism evidence="3 4">
    <name type="scientific">Ruthenibacterium lactatiformans</name>
    <dbReference type="NCBI Taxonomy" id="1550024"/>
    <lineage>
        <taxon>Bacteria</taxon>
        <taxon>Bacillati</taxon>
        <taxon>Bacillota</taxon>
        <taxon>Clostridia</taxon>
        <taxon>Eubacteriales</taxon>
        <taxon>Oscillospiraceae</taxon>
        <taxon>Ruthenibacterium</taxon>
    </lineage>
</organism>
<evidence type="ECO:0000313" key="4">
    <source>
        <dbReference type="Proteomes" id="UP000472755"/>
    </source>
</evidence>
<feature type="region of interest" description="Disordered" evidence="1">
    <location>
        <begin position="297"/>
        <end position="401"/>
    </location>
</feature>
<reference evidence="3 4" key="1">
    <citation type="journal article" date="2019" name="Nat. Med.">
        <title>A library of human gut bacterial isolates paired with longitudinal multiomics data enables mechanistic microbiome research.</title>
        <authorList>
            <person name="Poyet M."/>
            <person name="Groussin M."/>
            <person name="Gibbons S.M."/>
            <person name="Avila-Pacheco J."/>
            <person name="Jiang X."/>
            <person name="Kearney S.M."/>
            <person name="Perrotta A.R."/>
            <person name="Berdy B."/>
            <person name="Zhao S."/>
            <person name="Lieberman T.D."/>
            <person name="Swanson P.K."/>
            <person name="Smith M."/>
            <person name="Roesemann S."/>
            <person name="Alexander J.E."/>
            <person name="Rich S.A."/>
            <person name="Livny J."/>
            <person name="Vlamakis H."/>
            <person name="Clish C."/>
            <person name="Bullock K."/>
            <person name="Deik A."/>
            <person name="Scott J."/>
            <person name="Pierce K.A."/>
            <person name="Xavier R.J."/>
            <person name="Alm E.J."/>
        </authorList>
    </citation>
    <scope>NUCLEOTIDE SEQUENCE [LARGE SCALE GENOMIC DNA]</scope>
    <source>
        <strain evidence="3 4">BIOML-A4</strain>
    </source>
</reference>
<feature type="domain" description="BIG2" evidence="2">
    <location>
        <begin position="135"/>
        <end position="210"/>
    </location>
</feature>
<accession>A0A6L6LXC6</accession>
<feature type="domain" description="BIG2" evidence="2">
    <location>
        <begin position="36"/>
        <end position="126"/>
    </location>
</feature>
<evidence type="ECO:0000313" key="3">
    <source>
        <dbReference type="EMBL" id="MTS28454.1"/>
    </source>
</evidence>
<evidence type="ECO:0000256" key="1">
    <source>
        <dbReference type="SAM" id="MobiDB-lite"/>
    </source>
</evidence>
<sequence>MPHSVFRRKLAMTKMKKFLMLLTVAAIALVCLTGCSSVNITSIGLPTDMQLEKGETAQLEISFGADKENAKADAIAKAAEGLALVWESDNEDVATVDENGLVTAVGGGEANITVSIKDANIQSVCKITVDVALEDIEAPEDMALVINGEDTAKLEVKLLPEDATDVELAFESSDENVATVDADGKVTAVANGECVVTVSCGDIKAETAVKVDTAPVELKAEDMEIMAGKTAQVDVVTEGEDITVGMEYSYTSGDEKIATVDENGVVTGVAAGETTITVENELGQEITCNVVVKEAPKQTTTRPFGNNGNTGNAGNGGAGATAPTQPSGGNGGGSTPASTPDPTPAPQPDPTPAPVPDPTPDVPPSGGAAGGSIGDIIPGGGTSEGNGGDATPGDEIIPPEP</sequence>
<feature type="compositionally biased region" description="Gly residues" evidence="1">
    <location>
        <begin position="367"/>
        <end position="390"/>
    </location>
</feature>
<dbReference type="EMBL" id="WMZU01000027">
    <property type="protein sequence ID" value="MTS28454.1"/>
    <property type="molecule type" value="Genomic_DNA"/>
</dbReference>
<dbReference type="SMART" id="SM00635">
    <property type="entry name" value="BID_2"/>
    <property type="match status" value="3"/>
</dbReference>
<evidence type="ECO:0000259" key="2">
    <source>
        <dbReference type="SMART" id="SM00635"/>
    </source>
</evidence>
<name>A0A6L6LXC6_9FIRM</name>
<proteinExistence type="predicted"/>
<dbReference type="Pfam" id="PF02368">
    <property type="entry name" value="Big_2"/>
    <property type="match status" value="3"/>
</dbReference>
<dbReference type="SUPFAM" id="SSF49373">
    <property type="entry name" value="Invasin/intimin cell-adhesion fragments"/>
    <property type="match status" value="3"/>
</dbReference>
<dbReference type="InterPro" id="IPR008964">
    <property type="entry name" value="Invasin/intimin_cell_adhesion"/>
</dbReference>
<comment type="caution">
    <text evidence="3">The sequence shown here is derived from an EMBL/GenBank/DDBJ whole genome shotgun (WGS) entry which is preliminary data.</text>
</comment>
<dbReference type="Gene3D" id="2.60.40.1080">
    <property type="match status" value="3"/>
</dbReference>
<dbReference type="AlphaFoldDB" id="A0A6L6LXC6"/>